<dbReference type="Proteomes" id="UP001064632">
    <property type="component" value="Chromosome"/>
</dbReference>
<dbReference type="SUPFAM" id="SSF54427">
    <property type="entry name" value="NTF2-like"/>
    <property type="match status" value="1"/>
</dbReference>
<accession>A0ABY6BLT7</accession>
<evidence type="ECO:0000313" key="2">
    <source>
        <dbReference type="EMBL" id="UXI70010.1"/>
    </source>
</evidence>
<dbReference type="InterPro" id="IPR032710">
    <property type="entry name" value="NTF2-like_dom_sf"/>
</dbReference>
<reference evidence="2" key="1">
    <citation type="submission" date="2022-09" db="EMBL/GenBank/DDBJ databases">
        <title>Tahibacter sp. nov., isolated from a fresh water.</title>
        <authorList>
            <person name="Baek J.H."/>
            <person name="Lee J.K."/>
            <person name="Kim J.M."/>
            <person name="Jeon C.O."/>
        </authorList>
    </citation>
    <scope>NUCLEOTIDE SEQUENCE</scope>
    <source>
        <strain evidence="2">W38</strain>
    </source>
</reference>
<dbReference type="RefSeq" id="WP_261696962.1">
    <property type="nucleotide sequence ID" value="NZ_CP104694.1"/>
</dbReference>
<keyword evidence="3" id="KW-1185">Reference proteome</keyword>
<protein>
    <submittedName>
        <fullName evidence="2">Nuclear transport factor 2 family protein</fullName>
    </submittedName>
</protein>
<organism evidence="2 3">
    <name type="scientific">Tahibacter amnicola</name>
    <dbReference type="NCBI Taxonomy" id="2976241"/>
    <lineage>
        <taxon>Bacteria</taxon>
        <taxon>Pseudomonadati</taxon>
        <taxon>Pseudomonadota</taxon>
        <taxon>Gammaproteobacteria</taxon>
        <taxon>Lysobacterales</taxon>
        <taxon>Rhodanobacteraceae</taxon>
        <taxon>Tahibacter</taxon>
    </lineage>
</organism>
<name>A0ABY6BLT7_9GAMM</name>
<evidence type="ECO:0000313" key="3">
    <source>
        <dbReference type="Proteomes" id="UP001064632"/>
    </source>
</evidence>
<keyword evidence="1" id="KW-0732">Signal</keyword>
<dbReference type="Gene3D" id="3.10.450.50">
    <property type="match status" value="1"/>
</dbReference>
<gene>
    <name evidence="2" type="ORF">N4264_10395</name>
</gene>
<proteinExistence type="predicted"/>
<feature type="signal peptide" evidence="1">
    <location>
        <begin position="1"/>
        <end position="18"/>
    </location>
</feature>
<dbReference type="EMBL" id="CP104694">
    <property type="protein sequence ID" value="UXI70010.1"/>
    <property type="molecule type" value="Genomic_DNA"/>
</dbReference>
<dbReference type="PROSITE" id="PS51257">
    <property type="entry name" value="PROKAR_LIPOPROTEIN"/>
    <property type="match status" value="1"/>
</dbReference>
<sequence length="143" mass="15757">MNRRIFGLATLALSAALAACRGTPDETRIREAIAAMEAAVEQHQPREFMAYVADDFTGGNGQYDRKAVQDTLRALLLRNEKIVIVLGSIDVQLQGTRATARVDATLTGGEGWLPDRGAVYAFTTGWKRDGSQWRCISANWEQK</sequence>
<feature type="chain" id="PRO_5046015125" evidence="1">
    <location>
        <begin position="19"/>
        <end position="143"/>
    </location>
</feature>
<evidence type="ECO:0000256" key="1">
    <source>
        <dbReference type="SAM" id="SignalP"/>
    </source>
</evidence>